<keyword evidence="3 6" id="KW-1133">Transmembrane helix</keyword>
<feature type="region of interest" description="Disordered" evidence="5">
    <location>
        <begin position="19"/>
        <end position="47"/>
    </location>
</feature>
<sequence length="249" mass="26296">MASIIDSVTSGVNSILSSLTADDTDTDPATATTTPTSTPASASLTDSTFRTSAGTGLALTTSASSTQTEPSSPSSSPSEPATYYIQKYGLSAGAKAGIAIGAVIIFIMIFVAVLLIRRRRHQKRSYRLDSGVPTPPLRDVGDEAPVPVVERAHMSPVTEMYSPVIERLNPPPYSERGFQEPSPPGQVEHQDLSGLHLPPEIHGTSVPRPEGGYPSEHELGVTRSGQHSAELQGSRPKRKAQIRAAELGS</sequence>
<feature type="region of interest" description="Disordered" evidence="5">
    <location>
        <begin position="60"/>
        <end position="80"/>
    </location>
</feature>
<dbReference type="InterPro" id="IPR051694">
    <property type="entry name" value="Immunoregulatory_rcpt-like"/>
</dbReference>
<proteinExistence type="predicted"/>
<dbReference type="CDD" id="cd21699">
    <property type="entry name" value="JMTM_APP_like"/>
    <property type="match status" value="1"/>
</dbReference>
<dbReference type="GO" id="GO:0071944">
    <property type="term" value="C:cell periphery"/>
    <property type="evidence" value="ECO:0007669"/>
    <property type="project" value="UniProtKB-ARBA"/>
</dbReference>
<evidence type="ECO:0000313" key="8">
    <source>
        <dbReference type="Proteomes" id="UP001345827"/>
    </source>
</evidence>
<dbReference type="EMBL" id="JAXLQG010000008">
    <property type="protein sequence ID" value="KAK5536757.1"/>
    <property type="molecule type" value="Genomic_DNA"/>
</dbReference>
<organism evidence="7 8">
    <name type="scientific">Vermiconidia calcicola</name>
    <dbReference type="NCBI Taxonomy" id="1690605"/>
    <lineage>
        <taxon>Eukaryota</taxon>
        <taxon>Fungi</taxon>
        <taxon>Dikarya</taxon>
        <taxon>Ascomycota</taxon>
        <taxon>Pezizomycotina</taxon>
        <taxon>Dothideomycetes</taxon>
        <taxon>Dothideomycetidae</taxon>
        <taxon>Mycosphaerellales</taxon>
        <taxon>Extremaceae</taxon>
        <taxon>Vermiconidia</taxon>
    </lineage>
</organism>
<keyword evidence="8" id="KW-1185">Reference proteome</keyword>
<evidence type="ECO:0000256" key="1">
    <source>
        <dbReference type="ARBA" id="ARBA00004167"/>
    </source>
</evidence>
<evidence type="ECO:0000256" key="5">
    <source>
        <dbReference type="SAM" id="MobiDB-lite"/>
    </source>
</evidence>
<evidence type="ECO:0000256" key="3">
    <source>
        <dbReference type="ARBA" id="ARBA00022989"/>
    </source>
</evidence>
<dbReference type="Proteomes" id="UP001345827">
    <property type="component" value="Unassembled WGS sequence"/>
</dbReference>
<accession>A0AAV9Q768</accession>
<dbReference type="AlphaFoldDB" id="A0AAV9Q768"/>
<dbReference type="GO" id="GO:0016020">
    <property type="term" value="C:membrane"/>
    <property type="evidence" value="ECO:0007669"/>
    <property type="project" value="UniProtKB-SubCell"/>
</dbReference>
<dbReference type="PANTHER" id="PTHR15549">
    <property type="entry name" value="PAIRED IMMUNOGLOBULIN-LIKE TYPE 2 RECEPTOR"/>
    <property type="match status" value="1"/>
</dbReference>
<reference evidence="7 8" key="1">
    <citation type="submission" date="2023-06" db="EMBL/GenBank/DDBJ databases">
        <title>Black Yeasts Isolated from many extreme environments.</title>
        <authorList>
            <person name="Coleine C."/>
            <person name="Stajich J.E."/>
            <person name="Selbmann L."/>
        </authorList>
    </citation>
    <scope>NUCLEOTIDE SEQUENCE [LARGE SCALE GENOMIC DNA]</scope>
    <source>
        <strain evidence="7 8">CCFEE 5887</strain>
    </source>
</reference>
<feature type="transmembrane region" description="Helical" evidence="6">
    <location>
        <begin position="96"/>
        <end position="116"/>
    </location>
</feature>
<evidence type="ECO:0000256" key="4">
    <source>
        <dbReference type="ARBA" id="ARBA00023136"/>
    </source>
</evidence>
<gene>
    <name evidence="7" type="ORF">LTR25_005431</name>
</gene>
<comment type="subcellular location">
    <subcellularLocation>
        <location evidence="1">Membrane</location>
        <topology evidence="1">Single-pass membrane protein</topology>
    </subcellularLocation>
</comment>
<evidence type="ECO:0000256" key="2">
    <source>
        <dbReference type="ARBA" id="ARBA00022692"/>
    </source>
</evidence>
<name>A0AAV9Q768_9PEZI</name>
<feature type="region of interest" description="Disordered" evidence="5">
    <location>
        <begin position="166"/>
        <end position="249"/>
    </location>
</feature>
<evidence type="ECO:0000256" key="6">
    <source>
        <dbReference type="SAM" id="Phobius"/>
    </source>
</evidence>
<evidence type="ECO:0000313" key="7">
    <source>
        <dbReference type="EMBL" id="KAK5536757.1"/>
    </source>
</evidence>
<keyword evidence="4 6" id="KW-0472">Membrane</keyword>
<comment type="caution">
    <text evidence="7">The sequence shown here is derived from an EMBL/GenBank/DDBJ whole genome shotgun (WGS) entry which is preliminary data.</text>
</comment>
<protein>
    <submittedName>
        <fullName evidence="7">Uncharacterized protein</fullName>
    </submittedName>
</protein>
<keyword evidence="2 6" id="KW-0812">Transmembrane</keyword>
<dbReference type="PANTHER" id="PTHR15549:SF6">
    <property type="entry name" value="MID2 DOMAIN-CONTAINING PROTEIN"/>
    <property type="match status" value="1"/>
</dbReference>